<name>A0ABQ4Q1L4_9BURK</name>
<dbReference type="Gene3D" id="2.60.120.330">
    <property type="entry name" value="B-lactam Antibiotic, Isopenicillin N Synthase, Chain"/>
    <property type="match status" value="1"/>
</dbReference>
<evidence type="ECO:0000313" key="3">
    <source>
        <dbReference type="EMBL" id="GIZ50936.1"/>
    </source>
</evidence>
<evidence type="ECO:0000259" key="1">
    <source>
        <dbReference type="Pfam" id="PF05118"/>
    </source>
</evidence>
<reference evidence="3 4" key="1">
    <citation type="journal article" date="2022" name="Int. J. Syst. Evol. Microbiol.">
        <title>Noviherbaspirillum aridicola sp. nov., isolated from an arid soil in Pakistan.</title>
        <authorList>
            <person name="Khan I.U."/>
            <person name="Saqib M."/>
            <person name="Amin A."/>
            <person name="Hussain F."/>
            <person name="Li L."/>
            <person name="Liu Y.H."/>
            <person name="Fang B.Z."/>
            <person name="Ahmed I."/>
            <person name="Li W.J."/>
        </authorList>
    </citation>
    <scope>NUCLEOTIDE SEQUENCE [LARGE SCALE GENOMIC DNA]</scope>
    <source>
        <strain evidence="3 4">NCCP-691</strain>
    </source>
</reference>
<dbReference type="Pfam" id="PF05373">
    <property type="entry name" value="Pro_3_hydrox_C"/>
    <property type="match status" value="1"/>
</dbReference>
<dbReference type="InterPro" id="IPR037037">
    <property type="entry name" value="Pro_3_hydrox_C_sf"/>
</dbReference>
<feature type="domain" description="L-proline 3-hydroxylase C-terminal" evidence="2">
    <location>
        <begin position="190"/>
        <end position="289"/>
    </location>
</feature>
<dbReference type="InterPro" id="IPR007803">
    <property type="entry name" value="Asp/Arg/Pro-Hydrxlase"/>
</dbReference>
<gene>
    <name evidence="3" type="ORF">NCCP691_09500</name>
</gene>
<evidence type="ECO:0008006" key="5">
    <source>
        <dbReference type="Google" id="ProtNLM"/>
    </source>
</evidence>
<dbReference type="Pfam" id="PF05118">
    <property type="entry name" value="Asp_Arg_Hydrox"/>
    <property type="match status" value="1"/>
</dbReference>
<dbReference type="InterPro" id="IPR008035">
    <property type="entry name" value="Pro_3_hydrox_C"/>
</dbReference>
<dbReference type="EMBL" id="BPMK01000003">
    <property type="protein sequence ID" value="GIZ50936.1"/>
    <property type="molecule type" value="Genomic_DNA"/>
</dbReference>
<evidence type="ECO:0000313" key="4">
    <source>
        <dbReference type="Proteomes" id="UP000887222"/>
    </source>
</evidence>
<proteinExistence type="predicted"/>
<accession>A0ABQ4Q1L4</accession>
<protein>
    <recommendedName>
        <fullName evidence="5">Aspartyl/asparaginyl beta-hydroxylase</fullName>
    </recommendedName>
</protein>
<comment type="caution">
    <text evidence="3">The sequence shown here is derived from an EMBL/GenBank/DDBJ whole genome shotgun (WGS) entry which is preliminary data.</text>
</comment>
<evidence type="ECO:0000259" key="2">
    <source>
        <dbReference type="Pfam" id="PF05373"/>
    </source>
</evidence>
<sequence length="300" mass="34906">MTTRTVLAGRINFDNAALKKDLAVLAGVPIIKEQYDEFSSGTWINHSIYNRTGEWSDTQYTDYDHPARRTQIGQATPYLCKIIEETFDVEHMRMARVRNLIKGQVIPHVDFLELSEKKDGYIRILIPLETCLDSYHTEEHFGVFRMRKGDIWILESTLPHGAHNLGHDNRRILSLDFQYTDEDVPHYSRIFRDKAAHDESHRPAMVARAKLEEEDLEDFLAMLATDFTDPFQAEAILVRLSELQLRFDSPVSDIYRNIVRVAKMTGRADLIEHCENMSRFYIGSRKLNERFMLRKDLLAA</sequence>
<dbReference type="RefSeq" id="WP_220807099.1">
    <property type="nucleotide sequence ID" value="NZ_BPMK01000003.1"/>
</dbReference>
<dbReference type="InterPro" id="IPR027443">
    <property type="entry name" value="IPNS-like_sf"/>
</dbReference>
<feature type="domain" description="Aspartyl/asparaginy/proline hydroxylase" evidence="1">
    <location>
        <begin position="33"/>
        <end position="178"/>
    </location>
</feature>
<dbReference type="Proteomes" id="UP000887222">
    <property type="component" value="Unassembled WGS sequence"/>
</dbReference>
<keyword evidence="4" id="KW-1185">Reference proteome</keyword>
<organism evidence="3 4">
    <name type="scientific">Noviherbaspirillum aridicola</name>
    <dbReference type="NCBI Taxonomy" id="2849687"/>
    <lineage>
        <taxon>Bacteria</taxon>
        <taxon>Pseudomonadati</taxon>
        <taxon>Pseudomonadota</taxon>
        <taxon>Betaproteobacteria</taxon>
        <taxon>Burkholderiales</taxon>
        <taxon>Oxalobacteraceae</taxon>
        <taxon>Noviherbaspirillum</taxon>
    </lineage>
</organism>
<dbReference type="SUPFAM" id="SSF51197">
    <property type="entry name" value="Clavaminate synthase-like"/>
    <property type="match status" value="1"/>
</dbReference>
<dbReference type="Gene3D" id="1.10.1720.10">
    <property type="entry name" value="L-proline 3-hydroxylase, C-terminal domain"/>
    <property type="match status" value="1"/>
</dbReference>